<dbReference type="PANTHER" id="PTHR10678">
    <property type="entry name" value="26S PROTEASOME NON-ATPASE REGULATORY SUBUNIT 11/COP9 SIGNALOSOME COMPLEX SUBUNIT 2"/>
    <property type="match status" value="1"/>
</dbReference>
<keyword evidence="5" id="KW-1185">Reference proteome</keyword>
<dbReference type="InterPro" id="IPR036390">
    <property type="entry name" value="WH_DNA-bd_sf"/>
</dbReference>
<dbReference type="Pfam" id="PF18055">
    <property type="entry name" value="RPN6_N"/>
    <property type="match status" value="1"/>
</dbReference>
<gene>
    <name evidence="4" type="ORF">IE077_004575</name>
</gene>
<evidence type="ECO:0000259" key="3">
    <source>
        <dbReference type="PROSITE" id="PS50250"/>
    </source>
</evidence>
<protein>
    <submittedName>
        <fullName evidence="4">PCI domain-containing protein</fullName>
    </submittedName>
</protein>
<evidence type="ECO:0000313" key="4">
    <source>
        <dbReference type="EMBL" id="KAF8822463.1"/>
    </source>
</evidence>
<reference evidence="4 5" key="1">
    <citation type="journal article" date="2020" name="bioRxiv">
        <title>Metabolic contributions of an alphaproteobacterial endosymbiont in the apicomplexan Cardiosporidium cionae.</title>
        <authorList>
            <person name="Hunter E.S."/>
            <person name="Paight C.J."/>
            <person name="Lane C.E."/>
        </authorList>
    </citation>
    <scope>NUCLEOTIDE SEQUENCE [LARGE SCALE GENOMIC DNA]</scope>
    <source>
        <strain evidence="4">ESH_2018</strain>
    </source>
</reference>
<organism evidence="4 5">
    <name type="scientific">Cardiosporidium cionae</name>
    <dbReference type="NCBI Taxonomy" id="476202"/>
    <lineage>
        <taxon>Eukaryota</taxon>
        <taxon>Sar</taxon>
        <taxon>Alveolata</taxon>
        <taxon>Apicomplexa</taxon>
        <taxon>Aconoidasida</taxon>
        <taxon>Nephromycida</taxon>
        <taxon>Cardiosporidium</taxon>
    </lineage>
</organism>
<feature type="domain" description="PCI" evidence="3">
    <location>
        <begin position="261"/>
        <end position="438"/>
    </location>
</feature>
<accession>A0ABQ7JEN9</accession>
<dbReference type="InterPro" id="IPR050871">
    <property type="entry name" value="26S_Proteasome/COP9_Components"/>
</dbReference>
<dbReference type="InterPro" id="IPR000717">
    <property type="entry name" value="PCI_dom"/>
</dbReference>
<dbReference type="InterPro" id="IPR011990">
    <property type="entry name" value="TPR-like_helical_dom_sf"/>
</dbReference>
<sequence>MENGHSLTLAGIQALLEEAKTVAAENAEQGIVLYTKILQFVMKNACGVVIESPDESAEQEKPTDSMQATVEESLRVLEQTIYALALLHVQLEQPLAIQRLLFDCDAFFSILPKARTAKIVRTLIDMVALVPNSQEVQEDLCKQCISWCRLEKRTFLRLRVETRLALLYLQQGKLQKGIDLVEQLLREVKKLDDKLLLVEIHLVESKLYFTIENIAKSKAALTAARTSANAIHCPPILQGDIDVQAGMMHAQEKDCKTAFSYFFEAFEAFSTLVSSSSTSSYSRSATVEEKKALQAFKYMLLAKILCGHPEEVSILLSGKHGLKYATYNELDALKAIAKCHRERSLKMFESVLAEYRIQFDEDPFIYYHINDLYETFLEQNLIRVLEPFSSVEIDHVAKLIDLPIERVESKLAEMILDGKFLGTLDQGMGVLILFDQPPPEDLYESVLATINNMTDVVNTLSEKAQLVV</sequence>
<proteinExistence type="inferred from homology"/>
<evidence type="ECO:0000256" key="1">
    <source>
        <dbReference type="ARBA" id="ARBA00007454"/>
    </source>
</evidence>
<comment type="similarity">
    <text evidence="1">Belongs to the proteasome subunit S9 family.</text>
</comment>
<dbReference type="Gene3D" id="1.25.40.570">
    <property type="match status" value="1"/>
</dbReference>
<keyword evidence="2" id="KW-0647">Proteasome</keyword>
<comment type="caution">
    <text evidence="4">The sequence shown here is derived from an EMBL/GenBank/DDBJ whole genome shotgun (WGS) entry which is preliminary data.</text>
</comment>
<dbReference type="EMBL" id="JADAQX010000053">
    <property type="protein sequence ID" value="KAF8822463.1"/>
    <property type="molecule type" value="Genomic_DNA"/>
</dbReference>
<dbReference type="Proteomes" id="UP000823046">
    <property type="component" value="Unassembled WGS sequence"/>
</dbReference>
<dbReference type="Pfam" id="PF01399">
    <property type="entry name" value="PCI"/>
    <property type="match status" value="1"/>
</dbReference>
<dbReference type="PROSITE" id="PS50250">
    <property type="entry name" value="PCI"/>
    <property type="match status" value="1"/>
</dbReference>
<evidence type="ECO:0000256" key="2">
    <source>
        <dbReference type="ARBA" id="ARBA00022942"/>
    </source>
</evidence>
<dbReference type="InterPro" id="IPR040773">
    <property type="entry name" value="Rpn6_N"/>
</dbReference>
<evidence type="ECO:0000313" key="5">
    <source>
        <dbReference type="Proteomes" id="UP000823046"/>
    </source>
</evidence>
<dbReference type="SMART" id="SM00088">
    <property type="entry name" value="PINT"/>
    <property type="match status" value="1"/>
</dbReference>
<dbReference type="SUPFAM" id="SSF48452">
    <property type="entry name" value="TPR-like"/>
    <property type="match status" value="1"/>
</dbReference>
<name>A0ABQ7JEN9_9APIC</name>
<dbReference type="SMART" id="SM00753">
    <property type="entry name" value="PAM"/>
    <property type="match status" value="1"/>
</dbReference>
<dbReference type="SUPFAM" id="SSF46785">
    <property type="entry name" value="Winged helix' DNA-binding domain"/>
    <property type="match status" value="1"/>
</dbReference>